<organism evidence="2 3">
    <name type="scientific">Gossypium darwinii</name>
    <name type="common">Darwin's cotton</name>
    <name type="synonym">Gossypium barbadense var. darwinii</name>
    <dbReference type="NCBI Taxonomy" id="34276"/>
    <lineage>
        <taxon>Eukaryota</taxon>
        <taxon>Viridiplantae</taxon>
        <taxon>Streptophyta</taxon>
        <taxon>Embryophyta</taxon>
        <taxon>Tracheophyta</taxon>
        <taxon>Spermatophyta</taxon>
        <taxon>Magnoliopsida</taxon>
        <taxon>eudicotyledons</taxon>
        <taxon>Gunneridae</taxon>
        <taxon>Pentapetalae</taxon>
        <taxon>rosids</taxon>
        <taxon>malvids</taxon>
        <taxon>Malvales</taxon>
        <taxon>Malvaceae</taxon>
        <taxon>Malvoideae</taxon>
        <taxon>Gossypium</taxon>
    </lineage>
</organism>
<reference evidence="2 3" key="1">
    <citation type="submission" date="2019-06" db="EMBL/GenBank/DDBJ databases">
        <title>WGS assembly of Gossypium darwinii.</title>
        <authorList>
            <person name="Chen Z.J."/>
            <person name="Sreedasyam A."/>
            <person name="Ando A."/>
            <person name="Song Q."/>
            <person name="De L."/>
            <person name="Hulse-Kemp A."/>
            <person name="Ding M."/>
            <person name="Ye W."/>
            <person name="Kirkbride R."/>
            <person name="Jenkins J."/>
            <person name="Plott C."/>
            <person name="Lovell J."/>
            <person name="Lin Y.-M."/>
            <person name="Vaughn R."/>
            <person name="Liu B."/>
            <person name="Li W."/>
            <person name="Simpson S."/>
            <person name="Scheffler B."/>
            <person name="Saski C."/>
            <person name="Grover C."/>
            <person name="Hu G."/>
            <person name="Conover J."/>
            <person name="Carlson J."/>
            <person name="Shu S."/>
            <person name="Boston L."/>
            <person name="Williams M."/>
            <person name="Peterson D."/>
            <person name="Mcgee K."/>
            <person name="Jones D."/>
            <person name="Wendel J."/>
            <person name="Stelly D."/>
            <person name="Grimwood J."/>
            <person name="Schmutz J."/>
        </authorList>
    </citation>
    <scope>NUCLEOTIDE SEQUENCE [LARGE SCALE GENOMIC DNA]</scope>
    <source>
        <strain evidence="2">1808015.09</strain>
    </source>
</reference>
<accession>A0A5D2HD22</accession>
<proteinExistence type="predicted"/>
<keyword evidence="3" id="KW-1185">Reference proteome</keyword>
<dbReference type="AlphaFoldDB" id="A0A5D2HD22"/>
<dbReference type="Proteomes" id="UP000323506">
    <property type="component" value="Chromosome A02"/>
</dbReference>
<gene>
    <name evidence="2" type="ORF">ES288_A02G119100v1</name>
</gene>
<dbReference type="Pfam" id="PF22936">
    <property type="entry name" value="Pol_BBD"/>
    <property type="match status" value="1"/>
</dbReference>
<dbReference type="EMBL" id="CM017689">
    <property type="protein sequence ID" value="TYH28112.1"/>
    <property type="molecule type" value="Genomic_DNA"/>
</dbReference>
<evidence type="ECO:0000313" key="3">
    <source>
        <dbReference type="Proteomes" id="UP000323506"/>
    </source>
</evidence>
<evidence type="ECO:0000259" key="1">
    <source>
        <dbReference type="Pfam" id="PF22936"/>
    </source>
</evidence>
<evidence type="ECO:0000313" key="2">
    <source>
        <dbReference type="EMBL" id="TYH28112.1"/>
    </source>
</evidence>
<feature type="domain" description="Retrovirus-related Pol polyprotein from transposon TNT 1-94-like beta-barrel" evidence="1">
    <location>
        <begin position="20"/>
        <end position="96"/>
    </location>
</feature>
<name>A0A5D2HD22_GOSDA</name>
<protein>
    <recommendedName>
        <fullName evidence="1">Retrovirus-related Pol polyprotein from transposon TNT 1-94-like beta-barrel domain-containing protein</fullName>
    </recommendedName>
</protein>
<dbReference type="InterPro" id="IPR054722">
    <property type="entry name" value="PolX-like_BBD"/>
</dbReference>
<sequence>MNIQQNFDGPKISGDTCLADSATTHMTLKDKKYFSHLTISNANVNTISGSSKLIEGSRSAIILLPKCTKFIIDDVLYSTKSQRNLLSFKDIRLNGYHIGKDTCFFIRFILYTY</sequence>